<name>A0A931IF64_9NOCA</name>
<evidence type="ECO:0000313" key="2">
    <source>
        <dbReference type="Proteomes" id="UP000655751"/>
    </source>
</evidence>
<sequence>MAVYNGVDTDHFERRRRAVMYGHGATREIDVPGEKYRFYYSGIRLFHQTADAYYLIPTQWKPGRERVLVIPRTDGIRIDLDARHGR</sequence>
<dbReference type="AlphaFoldDB" id="A0A931IF64"/>
<dbReference type="Proteomes" id="UP000655751">
    <property type="component" value="Unassembled WGS sequence"/>
</dbReference>
<comment type="caution">
    <text evidence="1">The sequence shown here is derived from an EMBL/GenBank/DDBJ whole genome shotgun (WGS) entry which is preliminary data.</text>
</comment>
<dbReference type="EMBL" id="JADMLG010000011">
    <property type="protein sequence ID" value="MBH0779428.1"/>
    <property type="molecule type" value="Genomic_DNA"/>
</dbReference>
<protein>
    <submittedName>
        <fullName evidence="1">Uncharacterized protein</fullName>
    </submittedName>
</protein>
<proteinExistence type="predicted"/>
<evidence type="ECO:0000313" key="1">
    <source>
        <dbReference type="EMBL" id="MBH0779428.1"/>
    </source>
</evidence>
<dbReference type="RefSeq" id="WP_196151752.1">
    <property type="nucleotide sequence ID" value="NZ_JADMLG010000011.1"/>
</dbReference>
<organism evidence="1 2">
    <name type="scientific">Nocardia bovistercoris</name>
    <dbReference type="NCBI Taxonomy" id="2785916"/>
    <lineage>
        <taxon>Bacteria</taxon>
        <taxon>Bacillati</taxon>
        <taxon>Actinomycetota</taxon>
        <taxon>Actinomycetes</taxon>
        <taxon>Mycobacteriales</taxon>
        <taxon>Nocardiaceae</taxon>
        <taxon>Nocardia</taxon>
    </lineage>
</organism>
<reference evidence="1" key="1">
    <citation type="submission" date="2020-11" db="EMBL/GenBank/DDBJ databases">
        <title>Nocardia NEAU-351.nov., a novel actinomycete isolated from the cow dung.</title>
        <authorList>
            <person name="Zhang X."/>
        </authorList>
    </citation>
    <scope>NUCLEOTIDE SEQUENCE</scope>
    <source>
        <strain evidence="1">NEAU-351</strain>
    </source>
</reference>
<gene>
    <name evidence="1" type="ORF">IT779_24480</name>
</gene>
<keyword evidence="2" id="KW-1185">Reference proteome</keyword>
<accession>A0A931IF64</accession>